<feature type="region of interest" description="Disordered" evidence="1">
    <location>
        <begin position="519"/>
        <end position="552"/>
    </location>
</feature>
<proteinExistence type="predicted"/>
<feature type="compositionally biased region" description="Low complexity" evidence="1">
    <location>
        <begin position="714"/>
        <end position="726"/>
    </location>
</feature>
<keyword evidence="2" id="KW-0812">Transmembrane</keyword>
<dbReference type="Proteomes" id="UP001444661">
    <property type="component" value="Unassembled WGS sequence"/>
</dbReference>
<comment type="caution">
    <text evidence="4">The sequence shown here is derived from an EMBL/GenBank/DDBJ whole genome shotgun (WGS) entry which is preliminary data.</text>
</comment>
<evidence type="ECO:0000313" key="4">
    <source>
        <dbReference type="EMBL" id="KAK8045132.1"/>
    </source>
</evidence>
<keyword evidence="5" id="KW-1185">Reference proteome</keyword>
<gene>
    <name evidence="4" type="ORF">PG993_005156</name>
</gene>
<sequence length="905" mass="97995">MRSRRTLVATIYLFVCWAESSPQDYFPINSQLPPVARISEPFSFIFSASTFSSPHPMSYSLVHAPGWLSIDSSSRRLFGEPKEEDVPPGKVVGVPIELQAKDKSGTTTTNATLVVSRNPSPKVKIPLAAQAQRFGPFSLPSSLLLHPSKPFAYTFDRNTFQADGASELDYYAVSGDNAPLPSWISFNPKNLSFTGATPPFESLVQPPQTFDVQLVASDVFGFAAVPLKFSLVVGTHELASTSPSIALNATRGQRFEYTGLVKTVKLDNRPIRPEEVKSITISSLPSWLAIDHGTWGLSGTPGQTATASNITVSLQDTFLDTVNITLAVHILPGLFRQNFTDLNVTAGTSVSVDVKTFLWDPPGVEQRACGLMVGTGLIKPFISGTVPTVQDALDSVVTVTATSKSSKQKETRTILIHIDPGDIVSTNTDIPAPTAAPTAEAHSKQQTGNAPLLALLLPLLLVLLIAAIVVLLCLHRRNRKAYEGGVTEVSAPIPGSFVRHDTSGPENGLWHTMFDIGPSRRRRKRRHASHSAVTPNTESPATSFTGSSQDSLNDHPVTYRLVALRSSDGSHISSLDQRRMLDPAVPLPLRIPTVARSGDSLLSDTSIDEDENDTARRDFGLGPGRVENERSNIGYLDMPMIHEPLSIQNTPEIAYRTWSDGGSSVELAREDIGVALSGNRDSTWSTRGIGRRVSRAWKQGTASRLLEEYKRKSNQTTSSSQTARTSPLTTGIAAERPVNANAISKPTIVHIPSRPGEVRQISRRVGGSSPLFSGGSTTNSPRTLTPITQSASSTNSDLQRPLPALQTFTAMSRDSDTSWDRIARDSLGIAYKDLKPPVKPTCVVCNTTGQAQDNLNWSNRNSRNLVSPNQWLRPQMNSSAEGMGLPRAAPRLSLYPSAHWAVQGE</sequence>
<evidence type="ECO:0000256" key="3">
    <source>
        <dbReference type="SAM" id="SignalP"/>
    </source>
</evidence>
<feature type="signal peptide" evidence="3">
    <location>
        <begin position="1"/>
        <end position="22"/>
    </location>
</feature>
<keyword evidence="2" id="KW-1133">Transmembrane helix</keyword>
<dbReference type="InterPro" id="IPR015919">
    <property type="entry name" value="Cadherin-like_sf"/>
</dbReference>
<evidence type="ECO:0000313" key="5">
    <source>
        <dbReference type="Proteomes" id="UP001444661"/>
    </source>
</evidence>
<feature type="compositionally biased region" description="Polar residues" evidence="1">
    <location>
        <begin position="531"/>
        <end position="551"/>
    </location>
</feature>
<dbReference type="EMBL" id="JAQQWK010000003">
    <property type="protein sequence ID" value="KAK8045132.1"/>
    <property type="molecule type" value="Genomic_DNA"/>
</dbReference>
<dbReference type="SUPFAM" id="SSF49313">
    <property type="entry name" value="Cadherin-like"/>
    <property type="match status" value="3"/>
</dbReference>
<evidence type="ECO:0000256" key="1">
    <source>
        <dbReference type="SAM" id="MobiDB-lite"/>
    </source>
</evidence>
<dbReference type="InterPro" id="IPR013783">
    <property type="entry name" value="Ig-like_fold"/>
</dbReference>
<feature type="region of interest" description="Disordered" evidence="1">
    <location>
        <begin position="766"/>
        <end position="799"/>
    </location>
</feature>
<evidence type="ECO:0000256" key="2">
    <source>
        <dbReference type="SAM" id="Phobius"/>
    </source>
</evidence>
<feature type="compositionally biased region" description="Basic residues" evidence="1">
    <location>
        <begin position="519"/>
        <end position="529"/>
    </location>
</feature>
<feature type="region of interest" description="Disordered" evidence="1">
    <location>
        <begin position="708"/>
        <end position="734"/>
    </location>
</feature>
<dbReference type="Pfam" id="PF05345">
    <property type="entry name" value="He_PIG"/>
    <property type="match status" value="3"/>
</dbReference>
<evidence type="ECO:0008006" key="6">
    <source>
        <dbReference type="Google" id="ProtNLM"/>
    </source>
</evidence>
<reference evidence="4 5" key="1">
    <citation type="submission" date="2023-01" db="EMBL/GenBank/DDBJ databases">
        <title>Analysis of 21 Apiospora genomes using comparative genomics revels a genus with tremendous synthesis potential of carbohydrate active enzymes and secondary metabolites.</title>
        <authorList>
            <person name="Sorensen T."/>
        </authorList>
    </citation>
    <scope>NUCLEOTIDE SEQUENCE [LARGE SCALE GENOMIC DNA]</scope>
    <source>
        <strain evidence="4 5">CBS 33761</strain>
    </source>
</reference>
<protein>
    <recommendedName>
        <fullName evidence="6">Dystroglycan-type cadherin-like domain-containing protein</fullName>
    </recommendedName>
</protein>
<keyword evidence="3" id="KW-0732">Signal</keyword>
<keyword evidence="2" id="KW-0472">Membrane</keyword>
<feature type="compositionally biased region" description="Polar residues" evidence="1">
    <location>
        <begin position="770"/>
        <end position="798"/>
    </location>
</feature>
<feature type="region of interest" description="Disordered" evidence="1">
    <location>
        <begin position="600"/>
        <end position="625"/>
    </location>
</feature>
<feature type="transmembrane region" description="Helical" evidence="2">
    <location>
        <begin position="452"/>
        <end position="474"/>
    </location>
</feature>
<name>A0ABR1TEW2_9PEZI</name>
<organism evidence="4 5">
    <name type="scientific">Apiospora rasikravindrae</name>
    <dbReference type="NCBI Taxonomy" id="990691"/>
    <lineage>
        <taxon>Eukaryota</taxon>
        <taxon>Fungi</taxon>
        <taxon>Dikarya</taxon>
        <taxon>Ascomycota</taxon>
        <taxon>Pezizomycotina</taxon>
        <taxon>Sordariomycetes</taxon>
        <taxon>Xylariomycetidae</taxon>
        <taxon>Amphisphaeriales</taxon>
        <taxon>Apiosporaceae</taxon>
        <taxon>Apiospora</taxon>
    </lineage>
</organism>
<accession>A0ABR1TEW2</accession>
<dbReference type="Gene3D" id="2.60.40.10">
    <property type="entry name" value="Immunoglobulins"/>
    <property type="match status" value="3"/>
</dbReference>
<feature type="chain" id="PRO_5046816852" description="Dystroglycan-type cadherin-like domain-containing protein" evidence="3">
    <location>
        <begin position="23"/>
        <end position="905"/>
    </location>
</feature>